<comment type="caution">
    <text evidence="5">Lacks conserved residue(s) required for the propagation of feature annotation.</text>
</comment>
<dbReference type="PANTHER" id="PTHR24020:SF20">
    <property type="entry name" value="PH DOMAIN-CONTAINING PROTEIN"/>
    <property type="match status" value="1"/>
</dbReference>
<dbReference type="Gene3D" id="3.40.50.410">
    <property type="entry name" value="von Willebrand factor, type A domain"/>
    <property type="match status" value="5"/>
</dbReference>
<dbReference type="PROSITE" id="PS50234">
    <property type="entry name" value="VWFA"/>
    <property type="match status" value="5"/>
</dbReference>
<feature type="chain" id="PRO_5029762133" evidence="6">
    <location>
        <begin position="22"/>
        <end position="1125"/>
    </location>
</feature>
<keyword evidence="4" id="KW-0325">Glycoprotein</keyword>
<feature type="disulfide bond" evidence="5">
    <location>
        <begin position="471"/>
        <end position="480"/>
    </location>
</feature>
<dbReference type="PRINTS" id="PR00453">
    <property type="entry name" value="VWFADOMAIN"/>
</dbReference>
<keyword evidence="2" id="KW-0677">Repeat</keyword>
<dbReference type="PROSITE" id="PS00010">
    <property type="entry name" value="ASX_HYDROXYL"/>
    <property type="match status" value="2"/>
</dbReference>
<dbReference type="CDD" id="cd01450">
    <property type="entry name" value="vWFA_subfamily_ECM"/>
    <property type="match status" value="5"/>
</dbReference>
<dbReference type="SMART" id="SM00327">
    <property type="entry name" value="VWA"/>
    <property type="match status" value="5"/>
</dbReference>
<gene>
    <name evidence="9" type="ORF">DGYR_LOCUS103</name>
</gene>
<dbReference type="Pfam" id="PF00092">
    <property type="entry name" value="VWA"/>
    <property type="match status" value="5"/>
</dbReference>
<evidence type="ECO:0000313" key="9">
    <source>
        <dbReference type="EMBL" id="CAD5110740.1"/>
    </source>
</evidence>
<name>A0A7I8V3M7_9ANNE</name>
<dbReference type="EMBL" id="CAJFCJ010000001">
    <property type="protein sequence ID" value="CAD5110740.1"/>
    <property type="molecule type" value="Genomic_DNA"/>
</dbReference>
<sequence length="1125" mass="126096">MLASRVITLYILITIAWVVNGQSKCRGDIGLIIDDSGSITDTDPPSMQNWIDVKNFIFKIIDKFEVTGDRGTHFAANRFSNRANVVFQLNQYTSKSDYKNAIERMRYSGGNTNTSGGLLTMLDEQFTEANGNRPDARDIFILITDGKPTRDIEKTPQVIKRIHDMNIRLIGVGVTAFVNETQMREFVRDPDCTVNPNHRYCPKETNEYANSYLEVERFDQLDGILDDLIEGSCATLKPTTPATAQPRFSTLPAPGFCLKTADILFMLDASGSMGYDNFMRQKEFVKSIITDFTIGTRSTRVAVVTFTGDATVNFRLNAFNSREDIIKAIDAIQFKRNGQTRTDRAIARAYNDIFQRGNGARDDQPDIVVLLTDGGSNSKRETMREIHIAKTRGLHFIVLGIGKWLDIYELQSLASYSHEENLIRIDSYRNLPSVRTRLRNLVCRNIDPCQGQSCSGRGQCVSGAGSFTCKCNTGFGGRTCNRKCQKDTMDLAIALDSSGSMQKMHFRKTQDFVNDIILGVNVPNSRISVQKFSTDTNTKFYLDQFSDRQEYLNAMNFYFDGGKTETNLALEEMRSNQLKRGQRSNVRKVGVLLTDGKSNKPDKTFEQAVKLRNEIDGATILGVAIGNANEDEMKAIVNSPTDRNLFKVPNFDSFNQISNQLLDAVCDNTNECQNNPCANSGTCVDKVGGFECLCPPAFRGSRCQTNIGNWFDLVIVLDVSGSIRRERLRLVKDWVISFLDDLPIDQERIRVGLLKYSDSAAIEFQLNTYKSKQDVLEHIRRVEFVGGRTHTAEALRVMHQTMFTSGNGDRSGSQFPNYALVFTDGSSNINAAQTIPEAINSKIKGIHITVVSIGNMVNWVEVRGIASEPWDRNIIQIRSQSELSNYRSTVLTAFSNNQNECNGACRNNAQCDDMLYGFNCRCQGSWGGERCDRQCSRSKDVTFIVDVSGSVDNLFNVTRNIIKRVIHGLPMQNGRFRFAMVSYSDRAEVNFYLNTYDNKLGPLYSLAWSTTGGRTNAAESIRLAYNNVFNGGRGDRGGSDNVAIIFTDAKSNVNAGNTRNEARNMRQRNIEVFVVALDDPQKQSVANMNEANEMASDPDSSHVYRVRRENEVNQAADQLISWICQ</sequence>
<dbReference type="InterPro" id="IPR000152">
    <property type="entry name" value="EGF-type_Asp/Asn_hydroxyl_site"/>
</dbReference>
<dbReference type="CDD" id="cd00054">
    <property type="entry name" value="EGF_CA"/>
    <property type="match status" value="3"/>
</dbReference>
<dbReference type="PROSITE" id="PS01187">
    <property type="entry name" value="EGF_CA"/>
    <property type="match status" value="2"/>
</dbReference>
<evidence type="ECO:0000259" key="7">
    <source>
        <dbReference type="PROSITE" id="PS50026"/>
    </source>
</evidence>
<dbReference type="Pfam" id="PF12661">
    <property type="entry name" value="hEGF"/>
    <property type="match status" value="2"/>
</dbReference>
<evidence type="ECO:0000256" key="5">
    <source>
        <dbReference type="PROSITE-ProRule" id="PRU00076"/>
    </source>
</evidence>
<evidence type="ECO:0000256" key="3">
    <source>
        <dbReference type="ARBA" id="ARBA00023157"/>
    </source>
</evidence>
<dbReference type="PROSITE" id="PS00022">
    <property type="entry name" value="EGF_1"/>
    <property type="match status" value="3"/>
</dbReference>
<dbReference type="Gene3D" id="2.10.25.10">
    <property type="entry name" value="Laminin"/>
    <property type="match status" value="2"/>
</dbReference>
<keyword evidence="3 5" id="KW-1015">Disulfide bond</keyword>
<dbReference type="SMART" id="SM00179">
    <property type="entry name" value="EGF_CA"/>
    <property type="match status" value="3"/>
</dbReference>
<dbReference type="InterPro" id="IPR002035">
    <property type="entry name" value="VWF_A"/>
</dbReference>
<evidence type="ECO:0000256" key="2">
    <source>
        <dbReference type="ARBA" id="ARBA00022737"/>
    </source>
</evidence>
<feature type="domain" description="VWFA" evidence="8">
    <location>
        <begin position="262"/>
        <end position="438"/>
    </location>
</feature>
<dbReference type="PROSITE" id="PS50026">
    <property type="entry name" value="EGF_3"/>
    <property type="match status" value="3"/>
</dbReference>
<proteinExistence type="predicted"/>
<dbReference type="AlphaFoldDB" id="A0A7I8V3M7"/>
<dbReference type="InterPro" id="IPR001881">
    <property type="entry name" value="EGF-like_Ca-bd_dom"/>
</dbReference>
<dbReference type="OrthoDB" id="6132182at2759"/>
<dbReference type="GO" id="GO:0005509">
    <property type="term" value="F:calcium ion binding"/>
    <property type="evidence" value="ECO:0007669"/>
    <property type="project" value="InterPro"/>
</dbReference>
<evidence type="ECO:0000313" key="10">
    <source>
        <dbReference type="Proteomes" id="UP000549394"/>
    </source>
</evidence>
<accession>A0A7I8V3M7</accession>
<reference evidence="9 10" key="1">
    <citation type="submission" date="2020-08" db="EMBL/GenBank/DDBJ databases">
        <authorList>
            <person name="Hejnol A."/>
        </authorList>
    </citation>
    <scope>NUCLEOTIDE SEQUENCE [LARGE SCALE GENOMIC DNA]</scope>
</reference>
<feature type="domain" description="EGF-like" evidence="7">
    <location>
        <begin position="668"/>
        <end position="704"/>
    </location>
</feature>
<dbReference type="SMART" id="SM00181">
    <property type="entry name" value="EGF"/>
    <property type="match status" value="3"/>
</dbReference>
<keyword evidence="10" id="KW-1185">Reference proteome</keyword>
<feature type="disulfide bond" evidence="5">
    <location>
        <begin position="694"/>
        <end position="703"/>
    </location>
</feature>
<organism evidence="9 10">
    <name type="scientific">Dimorphilus gyrociliatus</name>
    <dbReference type="NCBI Taxonomy" id="2664684"/>
    <lineage>
        <taxon>Eukaryota</taxon>
        <taxon>Metazoa</taxon>
        <taxon>Spiralia</taxon>
        <taxon>Lophotrochozoa</taxon>
        <taxon>Annelida</taxon>
        <taxon>Polychaeta</taxon>
        <taxon>Polychaeta incertae sedis</taxon>
        <taxon>Dinophilidae</taxon>
        <taxon>Dimorphilus</taxon>
    </lineage>
</organism>
<keyword evidence="1 5" id="KW-0245">EGF-like domain</keyword>
<keyword evidence="6" id="KW-0732">Signal</keyword>
<evidence type="ECO:0000256" key="4">
    <source>
        <dbReference type="ARBA" id="ARBA00023180"/>
    </source>
</evidence>
<feature type="disulfide bond" evidence="5">
    <location>
        <begin position="922"/>
        <end position="931"/>
    </location>
</feature>
<dbReference type="FunFam" id="2.10.25.10:FF:000117">
    <property type="entry name" value="Delta-like protein"/>
    <property type="match status" value="1"/>
</dbReference>
<comment type="caution">
    <text evidence="9">The sequence shown here is derived from an EMBL/GenBank/DDBJ whole genome shotgun (WGS) entry which is preliminary data.</text>
</comment>
<feature type="domain" description="EGF-like" evidence="7">
    <location>
        <begin position="445"/>
        <end position="481"/>
    </location>
</feature>
<dbReference type="InterPro" id="IPR036465">
    <property type="entry name" value="vWFA_dom_sf"/>
</dbReference>
<feature type="domain" description="EGF-like" evidence="7">
    <location>
        <begin position="897"/>
        <end position="932"/>
    </location>
</feature>
<feature type="domain" description="VWFA" evidence="8">
    <location>
        <begin position="28"/>
        <end position="228"/>
    </location>
</feature>
<dbReference type="InterPro" id="IPR050525">
    <property type="entry name" value="ECM_Assembly_Org"/>
</dbReference>
<protein>
    <submittedName>
        <fullName evidence="9">DgyrCDS110</fullName>
    </submittedName>
</protein>
<evidence type="ECO:0000256" key="6">
    <source>
        <dbReference type="SAM" id="SignalP"/>
    </source>
</evidence>
<feature type="signal peptide" evidence="6">
    <location>
        <begin position="1"/>
        <end position="21"/>
    </location>
</feature>
<dbReference type="InterPro" id="IPR000742">
    <property type="entry name" value="EGF"/>
</dbReference>
<dbReference type="InterPro" id="IPR013032">
    <property type="entry name" value="EGF-like_CS"/>
</dbReference>
<evidence type="ECO:0000259" key="8">
    <source>
        <dbReference type="PROSITE" id="PS50234"/>
    </source>
</evidence>
<feature type="disulfide bond" evidence="5">
    <location>
        <begin position="901"/>
        <end position="911"/>
    </location>
</feature>
<dbReference type="SUPFAM" id="SSF53300">
    <property type="entry name" value="vWA-like"/>
    <property type="match status" value="5"/>
</dbReference>
<feature type="domain" description="VWFA" evidence="8">
    <location>
        <begin position="712"/>
        <end position="890"/>
    </location>
</feature>
<dbReference type="SUPFAM" id="SSF57196">
    <property type="entry name" value="EGF/Laminin"/>
    <property type="match status" value="2"/>
</dbReference>
<dbReference type="InterPro" id="IPR018097">
    <property type="entry name" value="EGF_Ca-bd_CS"/>
</dbReference>
<dbReference type="PANTHER" id="PTHR24020">
    <property type="entry name" value="COLLAGEN ALPHA"/>
    <property type="match status" value="1"/>
</dbReference>
<feature type="domain" description="VWFA" evidence="8">
    <location>
        <begin position="490"/>
        <end position="665"/>
    </location>
</feature>
<feature type="domain" description="VWFA" evidence="8">
    <location>
        <begin position="940"/>
        <end position="1119"/>
    </location>
</feature>
<dbReference type="Proteomes" id="UP000549394">
    <property type="component" value="Unassembled WGS sequence"/>
</dbReference>
<evidence type="ECO:0000256" key="1">
    <source>
        <dbReference type="ARBA" id="ARBA00022536"/>
    </source>
</evidence>